<organism evidence="3 4">
    <name type="scientific">Armadillidium nasatum</name>
    <dbReference type="NCBI Taxonomy" id="96803"/>
    <lineage>
        <taxon>Eukaryota</taxon>
        <taxon>Metazoa</taxon>
        <taxon>Ecdysozoa</taxon>
        <taxon>Arthropoda</taxon>
        <taxon>Crustacea</taxon>
        <taxon>Multicrustacea</taxon>
        <taxon>Malacostraca</taxon>
        <taxon>Eumalacostraca</taxon>
        <taxon>Peracarida</taxon>
        <taxon>Isopoda</taxon>
        <taxon>Oniscidea</taxon>
        <taxon>Crinocheta</taxon>
        <taxon>Armadillidiidae</taxon>
        <taxon>Armadillidium</taxon>
    </lineage>
</organism>
<accession>A0A5N5T488</accession>
<feature type="chain" id="PRO_5024340400" evidence="1">
    <location>
        <begin position="17"/>
        <end position="161"/>
    </location>
</feature>
<keyword evidence="3" id="KW-0675">Receptor</keyword>
<protein>
    <submittedName>
        <fullName evidence="3">Acetylcholine receptor subunit beta-like 2</fullName>
    </submittedName>
</protein>
<dbReference type="Gene3D" id="1.20.58.390">
    <property type="entry name" value="Neurotransmitter-gated ion-channel transmembrane domain"/>
    <property type="match status" value="2"/>
</dbReference>
<dbReference type="InterPro" id="IPR006029">
    <property type="entry name" value="Neurotrans-gated_channel_TM"/>
</dbReference>
<keyword evidence="4" id="KW-1185">Reference proteome</keyword>
<name>A0A5N5T488_9CRUS</name>
<keyword evidence="1" id="KW-0732">Signal</keyword>
<dbReference type="InterPro" id="IPR038050">
    <property type="entry name" value="Neuro_actylchol_rec"/>
</dbReference>
<dbReference type="AlphaFoldDB" id="A0A5N5T488"/>
<feature type="domain" description="Neurotransmitter-gated ion-channel transmembrane" evidence="2">
    <location>
        <begin position="1"/>
        <end position="160"/>
    </location>
</feature>
<dbReference type="EMBL" id="SEYY01016752">
    <property type="protein sequence ID" value="KAB7499770.1"/>
    <property type="molecule type" value="Genomic_DNA"/>
</dbReference>
<comment type="caution">
    <text evidence="3">The sequence shown here is derived from an EMBL/GenBank/DDBJ whole genome shotgun (WGS) entry which is preliminary data.</text>
</comment>
<sequence length="161" mass="18787">MILVTLSICVTVGVLNIHFRSPSTHKMSPWVKKVFIHLMPRLLLMKRPLYDPRERHLHSTSEQEFLEGLCNEDISDTYRDAFADLQTNEDILSSHTSNKCEMGGCHMHTTRSYSPHIQKAIEGVQFIAQHIKDADKDNEECEEWKFVAMVLDRSFCIYFWV</sequence>
<dbReference type="Proteomes" id="UP000326759">
    <property type="component" value="Unassembled WGS sequence"/>
</dbReference>
<dbReference type="OrthoDB" id="5975154at2759"/>
<proteinExistence type="predicted"/>
<dbReference type="InterPro" id="IPR036719">
    <property type="entry name" value="Neuro-gated_channel_TM_sf"/>
</dbReference>
<dbReference type="GO" id="GO:0006811">
    <property type="term" value="P:monoatomic ion transport"/>
    <property type="evidence" value="ECO:0007669"/>
    <property type="project" value="InterPro"/>
</dbReference>
<evidence type="ECO:0000259" key="2">
    <source>
        <dbReference type="Pfam" id="PF02932"/>
    </source>
</evidence>
<dbReference type="GO" id="GO:0016020">
    <property type="term" value="C:membrane"/>
    <property type="evidence" value="ECO:0007669"/>
    <property type="project" value="InterPro"/>
</dbReference>
<dbReference type="SUPFAM" id="SSF90112">
    <property type="entry name" value="Neurotransmitter-gated ion-channel transmembrane pore"/>
    <property type="match status" value="1"/>
</dbReference>
<evidence type="ECO:0000256" key="1">
    <source>
        <dbReference type="SAM" id="SignalP"/>
    </source>
</evidence>
<reference evidence="3 4" key="1">
    <citation type="journal article" date="2019" name="PLoS Biol.">
        <title>Sex chromosomes control vertical transmission of feminizing Wolbachia symbionts in an isopod.</title>
        <authorList>
            <person name="Becking T."/>
            <person name="Chebbi M.A."/>
            <person name="Giraud I."/>
            <person name="Moumen B."/>
            <person name="Laverre T."/>
            <person name="Caubet Y."/>
            <person name="Peccoud J."/>
            <person name="Gilbert C."/>
            <person name="Cordaux R."/>
        </authorList>
    </citation>
    <scope>NUCLEOTIDE SEQUENCE [LARGE SCALE GENOMIC DNA]</scope>
    <source>
        <strain evidence="3">ANa2</strain>
        <tissue evidence="3">Whole body excluding digestive tract and cuticle</tissue>
    </source>
</reference>
<evidence type="ECO:0000313" key="3">
    <source>
        <dbReference type="EMBL" id="KAB7499770.1"/>
    </source>
</evidence>
<dbReference type="Pfam" id="PF02932">
    <property type="entry name" value="Neur_chan_memb"/>
    <property type="match status" value="1"/>
</dbReference>
<gene>
    <name evidence="3" type="ORF">Anas_14012</name>
</gene>
<feature type="signal peptide" evidence="1">
    <location>
        <begin position="1"/>
        <end position="16"/>
    </location>
</feature>
<evidence type="ECO:0000313" key="4">
    <source>
        <dbReference type="Proteomes" id="UP000326759"/>
    </source>
</evidence>